<evidence type="ECO:0000313" key="2">
    <source>
        <dbReference type="Proteomes" id="UP000010422"/>
    </source>
</evidence>
<name>L0P9Z2_PNEJI</name>
<dbReference type="InParanoid" id="L0P9Z2"/>
<protein>
    <submittedName>
        <fullName evidence="1">Uncharacterized protein</fullName>
    </submittedName>
</protein>
<comment type="caution">
    <text evidence="1">The sequence shown here is derived from an EMBL/GenBank/DDBJ whole genome shotgun (WGS) entry which is preliminary data.</text>
</comment>
<accession>L0P9Z2</accession>
<proteinExistence type="predicted"/>
<dbReference type="Proteomes" id="UP000010422">
    <property type="component" value="Unassembled WGS sequence"/>
</dbReference>
<sequence length="514" mass="60129">MSFIFCLQLDEITSDQNNVRRTEFAEQMNLLITLFWLLQRDILIKTDNFIASEFEHLVIFVLTAGKIDNDKEIQAYERGFCKNELDRSLMILKRLLNSEIWSLYLDVHEVKTMFITVLTELLRWFKKLCSLSILEPVQEKSIMIDIGLSFNNILIDVLIKETLTVNFSDASISKKYYRNNKSGDTLLSNSDIKTLKLFSKIMYLICTLIREFKVLDALVNSGECESHILNLFRKIIGINQFLIIILLYLPPGHLISQYACSQYELISLLSSSVIDVKYILWFRAIKTFLDHLLINFILTNLQLFAILSRQEIGNINMPNNLKFSRFIEIIVYGVTLDLIKIYKDDWKTDSIDVICLAMSIIRSIRFFDKCDSFLINKINDIIHLFRETNGELVSNDIQNMEFLLYVLKEILYGYLCIECYNNISLNNMNDKKKLCEKCTLVPNDLQLGFLHLAKLCISKNAPWIVELKTHLVISYLEKIYDIVFESKIKGYEILYEVLIKIIPTLEIKKPYFIR</sequence>
<dbReference type="AlphaFoldDB" id="L0P9Z2"/>
<organism evidence="2">
    <name type="scientific">Pneumocystis jirovecii</name>
    <name type="common">Human pneumocystis pneumonia agent</name>
    <dbReference type="NCBI Taxonomy" id="42068"/>
    <lineage>
        <taxon>Eukaryota</taxon>
        <taxon>Fungi</taxon>
        <taxon>Dikarya</taxon>
        <taxon>Ascomycota</taxon>
        <taxon>Taphrinomycotina</taxon>
        <taxon>Pneumocystomycetes</taxon>
        <taxon>Pneumocystaceae</taxon>
        <taxon>Pneumocystis</taxon>
    </lineage>
</organism>
<dbReference type="VEuPathDB" id="FungiDB:PNEJI1_001890"/>
<dbReference type="EMBL" id="CAKM01000130">
    <property type="protein sequence ID" value="CCJ28889.1"/>
    <property type="molecule type" value="Genomic_DNA"/>
</dbReference>
<gene>
    <name evidence="1" type="ORF">PNEJI1_001890</name>
</gene>
<reference evidence="1 2" key="1">
    <citation type="journal article" date="2012" name="MBio">
        <title>De novo assembly of the Pneumocystis jirovecii genome from a single bronchoalveolar lavage fluid specimen from a patient.</title>
        <authorList>
            <person name="Cisse O.H."/>
            <person name="Pagni M."/>
            <person name="Hauser P.M."/>
        </authorList>
    </citation>
    <scope>NUCLEOTIDE SEQUENCE [LARGE SCALE GENOMIC DNA]</scope>
    <source>
        <strain evidence="1 2">SE8</strain>
    </source>
</reference>
<evidence type="ECO:0000313" key="1">
    <source>
        <dbReference type="EMBL" id="CCJ28889.1"/>
    </source>
</evidence>